<evidence type="ECO:0000256" key="1">
    <source>
        <dbReference type="SAM" id="MobiDB-lite"/>
    </source>
</evidence>
<dbReference type="EMBL" id="BKCJ011183454">
    <property type="protein sequence ID" value="GFD00226.1"/>
    <property type="molecule type" value="Genomic_DNA"/>
</dbReference>
<gene>
    <name evidence="2" type="ORF">Tci_872195</name>
</gene>
<feature type="region of interest" description="Disordered" evidence="1">
    <location>
        <begin position="118"/>
        <end position="147"/>
    </location>
</feature>
<accession>A0A699SUA0</accession>
<proteinExistence type="predicted"/>
<name>A0A699SUA0_TANCI</name>
<feature type="compositionally biased region" description="Polar residues" evidence="1">
    <location>
        <begin position="138"/>
        <end position="147"/>
    </location>
</feature>
<protein>
    <submittedName>
        <fullName evidence="2">Uncharacterized protein</fullName>
    </submittedName>
</protein>
<organism evidence="2">
    <name type="scientific">Tanacetum cinerariifolium</name>
    <name type="common">Dalmatian daisy</name>
    <name type="synonym">Chrysanthemum cinerariifolium</name>
    <dbReference type="NCBI Taxonomy" id="118510"/>
    <lineage>
        <taxon>Eukaryota</taxon>
        <taxon>Viridiplantae</taxon>
        <taxon>Streptophyta</taxon>
        <taxon>Embryophyta</taxon>
        <taxon>Tracheophyta</taxon>
        <taxon>Spermatophyta</taxon>
        <taxon>Magnoliopsida</taxon>
        <taxon>eudicotyledons</taxon>
        <taxon>Gunneridae</taxon>
        <taxon>Pentapetalae</taxon>
        <taxon>asterids</taxon>
        <taxon>campanulids</taxon>
        <taxon>Asterales</taxon>
        <taxon>Asteraceae</taxon>
        <taxon>Asteroideae</taxon>
        <taxon>Anthemideae</taxon>
        <taxon>Anthemidinae</taxon>
        <taxon>Tanacetum</taxon>
    </lineage>
</organism>
<feature type="non-terminal residue" evidence="2">
    <location>
        <position position="1"/>
    </location>
</feature>
<dbReference type="AlphaFoldDB" id="A0A699SUA0"/>
<evidence type="ECO:0000313" key="2">
    <source>
        <dbReference type="EMBL" id="GFD00226.1"/>
    </source>
</evidence>
<feature type="compositionally biased region" description="Basic and acidic residues" evidence="1">
    <location>
        <begin position="118"/>
        <end position="129"/>
    </location>
</feature>
<comment type="caution">
    <text evidence="2">The sequence shown here is derived from an EMBL/GenBank/DDBJ whole genome shotgun (WGS) entry which is preliminary data.</text>
</comment>
<sequence length="147" mass="17068">NKRIDQIRNIMQFPPPLTGNYMPSKHDLRLIDEHFKSVSVDVISNITHSDVKTVKTINVNHNGMFSTEKPKPVMKNNFSPPIIEDWHLDDESEEEISPTVKVKTVKPSIEKIKYVKPTKETVKTEESPKQHKHHPRGNQRNWNNLIS</sequence>
<reference evidence="2" key="1">
    <citation type="journal article" date="2019" name="Sci. Rep.">
        <title>Draft genome of Tanacetum cinerariifolium, the natural source of mosquito coil.</title>
        <authorList>
            <person name="Yamashiro T."/>
            <person name="Shiraishi A."/>
            <person name="Satake H."/>
            <person name="Nakayama K."/>
        </authorList>
    </citation>
    <scope>NUCLEOTIDE SEQUENCE</scope>
</reference>